<sequence>MPTTIVKPITAETFRPYAKLGKSNGKIQGRICDLLLRLVQTDDPAKVKNLCLAEVAWLESEYSNPNTRTSYITAYRKALSAYFTECPSPASLLSEYKGTRQHLALCHLFAADEDYAQMTASTKAKTAKQRDNLTAFNATAAVDATEQALKSEDWRELAAGLIMAVQCRPSDLLQAGKFKAITKYKLEFTTGLKKRGKSVTGEIFCLVDTATFIDAFSRLRREPDVMEMKSWALKDIDSGKNKTVNRAVRRVYGDQRQGSEIVPVPHGEKELSCKNLRAAGVNVSYWLHGREDQSLGRFAELQLLHDNPGTAANYEDFYCVGADGKRLVDIGVLKDAPLAAKPLSEKRSSLSLDKQLLAMVSDAEQWGEGSHADRLERIVARAKQADRLERQLDSERGKRQALEMRLKQLEGDSLGAPRFDSPPATKAAEPLIDTPAEAKTAGFEWRDVPNAELNGDRRHDAYQEKLRRSVEAIQEYNAGLELSEQFSITGSLLRQLTKVKPGKVKDWMSDHEAELDSYNADFAPRQNTGKPEPRSVIKWSEQAYGEYDW</sequence>
<dbReference type="Pfam" id="PF16684">
    <property type="entry name" value="ResT-TelK_cat"/>
    <property type="match status" value="1"/>
</dbReference>
<reference evidence="4" key="1">
    <citation type="submission" date="2018-04" db="EMBL/GenBank/DDBJ databases">
        <authorList>
            <person name="Cornet L."/>
        </authorList>
    </citation>
    <scope>NUCLEOTIDE SEQUENCE [LARGE SCALE GENOMIC DNA]</scope>
</reference>
<feature type="domain" description="Telomere resolvase ResT/TelK catalytic" evidence="2">
    <location>
        <begin position="132"/>
        <end position="317"/>
    </location>
</feature>
<dbReference type="Proteomes" id="UP000249354">
    <property type="component" value="Unassembled WGS sequence"/>
</dbReference>
<dbReference type="InterPro" id="IPR038280">
    <property type="entry name" value="ResT/TelK_cat_sf"/>
</dbReference>
<evidence type="ECO:0000259" key="2">
    <source>
        <dbReference type="Pfam" id="PF16684"/>
    </source>
</evidence>
<gene>
    <name evidence="3" type="ORF">DCF25_22050</name>
</gene>
<accession>A0A2W4TMB1</accession>
<evidence type="ECO:0000313" key="3">
    <source>
        <dbReference type="EMBL" id="PZO08704.1"/>
    </source>
</evidence>
<organism evidence="3 4">
    <name type="scientific">Leptolyngbya foveolarum</name>
    <dbReference type="NCBI Taxonomy" id="47253"/>
    <lineage>
        <taxon>Bacteria</taxon>
        <taxon>Bacillati</taxon>
        <taxon>Cyanobacteriota</taxon>
        <taxon>Cyanophyceae</taxon>
        <taxon>Leptolyngbyales</taxon>
        <taxon>Leptolyngbyaceae</taxon>
        <taxon>Leptolyngbya group</taxon>
        <taxon>Leptolyngbya</taxon>
    </lineage>
</organism>
<proteinExistence type="predicted"/>
<dbReference type="AlphaFoldDB" id="A0A2W4TMB1"/>
<keyword evidence="1" id="KW-0175">Coiled coil</keyword>
<dbReference type="InterPro" id="IPR032047">
    <property type="entry name" value="ResT/TelK_cat"/>
</dbReference>
<feature type="coiled-coil region" evidence="1">
    <location>
        <begin position="385"/>
        <end position="412"/>
    </location>
</feature>
<evidence type="ECO:0000313" key="4">
    <source>
        <dbReference type="Proteomes" id="UP000249354"/>
    </source>
</evidence>
<reference evidence="3 4" key="2">
    <citation type="submission" date="2018-06" db="EMBL/GenBank/DDBJ databases">
        <title>Metagenomic assembly of (sub)arctic Cyanobacteria and their associated microbiome from non-axenic cultures.</title>
        <authorList>
            <person name="Baurain D."/>
        </authorList>
    </citation>
    <scope>NUCLEOTIDE SEQUENCE [LARGE SCALE GENOMIC DNA]</scope>
    <source>
        <strain evidence="3">ULC129bin1</strain>
    </source>
</reference>
<evidence type="ECO:0000256" key="1">
    <source>
        <dbReference type="SAM" id="Coils"/>
    </source>
</evidence>
<name>A0A2W4TMB1_9CYAN</name>
<protein>
    <recommendedName>
        <fullName evidence="2">Telomere resolvase ResT/TelK catalytic domain-containing protein</fullName>
    </recommendedName>
</protein>
<comment type="caution">
    <text evidence="3">The sequence shown here is derived from an EMBL/GenBank/DDBJ whole genome shotgun (WGS) entry which is preliminary data.</text>
</comment>
<dbReference type="EMBL" id="QBMC01000269">
    <property type="protein sequence ID" value="PZO08704.1"/>
    <property type="molecule type" value="Genomic_DNA"/>
</dbReference>
<dbReference type="Gene3D" id="1.10.443.30">
    <property type="entry name" value="Telomere resolvase"/>
    <property type="match status" value="1"/>
</dbReference>